<sequence length="285" mass="30611">MSLPVRSPTVKEPSLEPPLPVDSSHDASTATIAPISSNQTQQSLKTTPISTEPVSASNGTGAPSPSGSVASSTSIESKKRAHAEVEDRQTTMTSAKRVKKAAASAGTKPARKGAPPAPRVGTRSSGRARKAPERFENLASPPKPATTTARKPGGRVFEPVYITTNANSRLKKIDLFHMLLKANAWTCLTSEQKLDILALLPLNPINVKLANDLRAGTAAEDARPREVSLNFNLFRTDVAKFKEDLSNGHLGKTWQASAEQAIKDRAAGAFDDWKEQEAELWWGQN</sequence>
<feature type="compositionally biased region" description="Low complexity" evidence="1">
    <location>
        <begin position="60"/>
        <end position="74"/>
    </location>
</feature>
<evidence type="ECO:0000259" key="2">
    <source>
        <dbReference type="Pfam" id="PF13919"/>
    </source>
</evidence>
<dbReference type="Proteomes" id="UP000077069">
    <property type="component" value="Unassembled WGS sequence"/>
</dbReference>
<dbReference type="Pfam" id="PF13919">
    <property type="entry name" value="ASXH"/>
    <property type="match status" value="1"/>
</dbReference>
<dbReference type="RefSeq" id="XP_018031964.1">
    <property type="nucleotide sequence ID" value="XM_018185584.1"/>
</dbReference>
<evidence type="ECO:0000313" key="4">
    <source>
        <dbReference type="Proteomes" id="UP000077069"/>
    </source>
</evidence>
<keyword evidence="4" id="KW-1185">Reference proteome</keyword>
<name>A0A177C3X2_9PLEO</name>
<feature type="domain" description="ASX DEUBAD" evidence="2">
    <location>
        <begin position="158"/>
        <end position="284"/>
    </location>
</feature>
<accession>A0A177C3X2</accession>
<protein>
    <recommendedName>
        <fullName evidence="2">ASX DEUBAD domain-containing protein</fullName>
    </recommendedName>
</protein>
<organism evidence="3 4">
    <name type="scientific">Paraphaeosphaeria sporulosa</name>
    <dbReference type="NCBI Taxonomy" id="1460663"/>
    <lineage>
        <taxon>Eukaryota</taxon>
        <taxon>Fungi</taxon>
        <taxon>Dikarya</taxon>
        <taxon>Ascomycota</taxon>
        <taxon>Pezizomycotina</taxon>
        <taxon>Dothideomycetes</taxon>
        <taxon>Pleosporomycetidae</taxon>
        <taxon>Pleosporales</taxon>
        <taxon>Massarineae</taxon>
        <taxon>Didymosphaeriaceae</taxon>
        <taxon>Paraphaeosphaeria</taxon>
    </lineage>
</organism>
<evidence type="ECO:0000256" key="1">
    <source>
        <dbReference type="SAM" id="MobiDB-lite"/>
    </source>
</evidence>
<feature type="compositionally biased region" description="Basic and acidic residues" evidence="1">
    <location>
        <begin position="76"/>
        <end position="89"/>
    </location>
</feature>
<dbReference type="GeneID" id="28769070"/>
<dbReference type="EMBL" id="KV441557">
    <property type="protein sequence ID" value="OAG01599.1"/>
    <property type="molecule type" value="Genomic_DNA"/>
</dbReference>
<dbReference type="AlphaFoldDB" id="A0A177C3X2"/>
<feature type="compositionally biased region" description="Polar residues" evidence="1">
    <location>
        <begin position="26"/>
        <end position="59"/>
    </location>
</feature>
<feature type="region of interest" description="Disordered" evidence="1">
    <location>
        <begin position="1"/>
        <end position="152"/>
    </location>
</feature>
<dbReference type="InterPro" id="IPR028020">
    <property type="entry name" value="ASX_DEUBAD_dom"/>
</dbReference>
<gene>
    <name evidence="3" type="ORF">CC84DRAFT_203345</name>
</gene>
<dbReference type="STRING" id="1460663.A0A177C3X2"/>
<feature type="compositionally biased region" description="Low complexity" evidence="1">
    <location>
        <begin position="101"/>
        <end position="114"/>
    </location>
</feature>
<evidence type="ECO:0000313" key="3">
    <source>
        <dbReference type="EMBL" id="OAG01599.1"/>
    </source>
</evidence>
<proteinExistence type="predicted"/>
<dbReference type="OrthoDB" id="2289918at2759"/>
<reference evidence="3 4" key="1">
    <citation type="submission" date="2016-05" db="EMBL/GenBank/DDBJ databases">
        <title>Comparative analysis of secretome profiles of manganese(II)-oxidizing ascomycete fungi.</title>
        <authorList>
            <consortium name="DOE Joint Genome Institute"/>
            <person name="Zeiner C.A."/>
            <person name="Purvine S.O."/>
            <person name="Zink E.M."/>
            <person name="Wu S."/>
            <person name="Pasa-Tolic L."/>
            <person name="Chaput D.L."/>
            <person name="Haridas S."/>
            <person name="Grigoriev I.V."/>
            <person name="Santelli C.M."/>
            <person name="Hansel C.M."/>
        </authorList>
    </citation>
    <scope>NUCLEOTIDE SEQUENCE [LARGE SCALE GENOMIC DNA]</scope>
    <source>
        <strain evidence="3 4">AP3s5-JAC2a</strain>
    </source>
</reference>
<dbReference type="InParanoid" id="A0A177C3X2"/>